<organism evidence="1 2">
    <name type="scientific">Choristoneura fumiferana</name>
    <name type="common">Spruce budworm moth</name>
    <name type="synonym">Archips fumiferana</name>
    <dbReference type="NCBI Taxonomy" id="7141"/>
    <lineage>
        <taxon>Eukaryota</taxon>
        <taxon>Metazoa</taxon>
        <taxon>Ecdysozoa</taxon>
        <taxon>Arthropoda</taxon>
        <taxon>Hexapoda</taxon>
        <taxon>Insecta</taxon>
        <taxon>Pterygota</taxon>
        <taxon>Neoptera</taxon>
        <taxon>Endopterygota</taxon>
        <taxon>Lepidoptera</taxon>
        <taxon>Glossata</taxon>
        <taxon>Ditrysia</taxon>
        <taxon>Tortricoidea</taxon>
        <taxon>Tortricidae</taxon>
        <taxon>Tortricinae</taxon>
        <taxon>Choristoneura</taxon>
    </lineage>
</organism>
<evidence type="ECO:0000313" key="2">
    <source>
        <dbReference type="Proteomes" id="UP001064048"/>
    </source>
</evidence>
<accession>A0ACC0KL36</accession>
<sequence length="180" mass="19536">MVKSMVCGLSPSTASSRYSRPGRMYDSSIAGCSDAAFGGSSLRFSGGLGRGAPIAIGSEHSPSDPWIDHYDVKTEPLGVFAAAAAAAPERARRGRRRQRRLRALELLLLLLLLLVERLLPTTNTLLYQPHYTWSRASCTAHAGKLYVFGGEPGALGEVPLWVYDTERCRVFAQKLADQLG</sequence>
<proteinExistence type="predicted"/>
<dbReference type="EMBL" id="CM046117">
    <property type="protein sequence ID" value="KAI8437223.1"/>
    <property type="molecule type" value="Genomic_DNA"/>
</dbReference>
<gene>
    <name evidence="1" type="ORF">MSG28_010547</name>
</gene>
<keyword evidence="2" id="KW-1185">Reference proteome</keyword>
<evidence type="ECO:0000313" key="1">
    <source>
        <dbReference type="EMBL" id="KAI8437223.1"/>
    </source>
</evidence>
<reference evidence="1 2" key="1">
    <citation type="journal article" date="2022" name="Genome Biol. Evol.">
        <title>The Spruce Budworm Genome: Reconstructing the Evolutionary History of Antifreeze Proteins.</title>
        <authorList>
            <person name="Beliveau C."/>
            <person name="Gagne P."/>
            <person name="Picq S."/>
            <person name="Vernygora O."/>
            <person name="Keeling C.I."/>
            <person name="Pinkney K."/>
            <person name="Doucet D."/>
            <person name="Wen F."/>
            <person name="Johnston J.S."/>
            <person name="Maaroufi H."/>
            <person name="Boyle B."/>
            <person name="Laroche J."/>
            <person name="Dewar K."/>
            <person name="Juretic N."/>
            <person name="Blackburn G."/>
            <person name="Nisole A."/>
            <person name="Brunet B."/>
            <person name="Brandao M."/>
            <person name="Lumley L."/>
            <person name="Duan J."/>
            <person name="Quan G."/>
            <person name="Lucarotti C.J."/>
            <person name="Roe A.D."/>
            <person name="Sperling F.A.H."/>
            <person name="Levesque R.C."/>
            <person name="Cusson M."/>
        </authorList>
    </citation>
    <scope>NUCLEOTIDE SEQUENCE [LARGE SCALE GENOMIC DNA]</scope>
    <source>
        <strain evidence="1">Glfc:IPQL:Cfum</strain>
    </source>
</reference>
<comment type="caution">
    <text evidence="1">The sequence shown here is derived from an EMBL/GenBank/DDBJ whole genome shotgun (WGS) entry which is preliminary data.</text>
</comment>
<name>A0ACC0KL36_CHOFU</name>
<dbReference type="Proteomes" id="UP001064048">
    <property type="component" value="Chromosome 17"/>
</dbReference>
<protein>
    <submittedName>
        <fullName evidence="1">Uncharacterized protein</fullName>
    </submittedName>
</protein>